<keyword evidence="3" id="KW-1185">Reference proteome</keyword>
<feature type="region of interest" description="Disordered" evidence="1">
    <location>
        <begin position="71"/>
        <end position="117"/>
    </location>
</feature>
<dbReference type="AlphaFoldDB" id="A0AAN7B580"/>
<dbReference type="Proteomes" id="UP001301769">
    <property type="component" value="Unassembled WGS sequence"/>
</dbReference>
<name>A0AAN7B580_9PEZI</name>
<accession>A0AAN7B580</accession>
<comment type="caution">
    <text evidence="2">The sequence shown here is derived from an EMBL/GenBank/DDBJ whole genome shotgun (WGS) entry which is preliminary data.</text>
</comment>
<evidence type="ECO:0000313" key="2">
    <source>
        <dbReference type="EMBL" id="KAK4211373.1"/>
    </source>
</evidence>
<reference evidence="2" key="2">
    <citation type="submission" date="2023-05" db="EMBL/GenBank/DDBJ databases">
        <authorList>
            <consortium name="Lawrence Berkeley National Laboratory"/>
            <person name="Steindorff A."/>
            <person name="Hensen N."/>
            <person name="Bonometti L."/>
            <person name="Westerberg I."/>
            <person name="Brannstrom I.O."/>
            <person name="Guillou S."/>
            <person name="Cros-Aarteil S."/>
            <person name="Calhoun S."/>
            <person name="Haridas S."/>
            <person name="Kuo A."/>
            <person name="Mondo S."/>
            <person name="Pangilinan J."/>
            <person name="Riley R."/>
            <person name="Labutti K."/>
            <person name="Andreopoulos B."/>
            <person name="Lipzen A."/>
            <person name="Chen C."/>
            <person name="Yanf M."/>
            <person name="Daum C."/>
            <person name="Ng V."/>
            <person name="Clum A."/>
            <person name="Ohm R."/>
            <person name="Martin F."/>
            <person name="Silar P."/>
            <person name="Natvig D."/>
            <person name="Lalanne C."/>
            <person name="Gautier V."/>
            <person name="Ament-Velasquez S.L."/>
            <person name="Kruys A."/>
            <person name="Hutchinson M.I."/>
            <person name="Powell A.J."/>
            <person name="Barry K."/>
            <person name="Miller A.N."/>
            <person name="Grigoriev I.V."/>
            <person name="Debuchy R."/>
            <person name="Gladieux P."/>
            <person name="Thoren M.H."/>
            <person name="Johannesson H."/>
        </authorList>
    </citation>
    <scope>NUCLEOTIDE SEQUENCE</scope>
    <source>
        <strain evidence="2">PSN293</strain>
    </source>
</reference>
<reference evidence="2" key="1">
    <citation type="journal article" date="2023" name="Mol. Phylogenet. Evol.">
        <title>Genome-scale phylogeny and comparative genomics of the fungal order Sordariales.</title>
        <authorList>
            <person name="Hensen N."/>
            <person name="Bonometti L."/>
            <person name="Westerberg I."/>
            <person name="Brannstrom I.O."/>
            <person name="Guillou S."/>
            <person name="Cros-Aarteil S."/>
            <person name="Calhoun S."/>
            <person name="Haridas S."/>
            <person name="Kuo A."/>
            <person name="Mondo S."/>
            <person name="Pangilinan J."/>
            <person name="Riley R."/>
            <person name="LaButti K."/>
            <person name="Andreopoulos B."/>
            <person name="Lipzen A."/>
            <person name="Chen C."/>
            <person name="Yan M."/>
            <person name="Daum C."/>
            <person name="Ng V."/>
            <person name="Clum A."/>
            <person name="Steindorff A."/>
            <person name="Ohm R.A."/>
            <person name="Martin F."/>
            <person name="Silar P."/>
            <person name="Natvig D.O."/>
            <person name="Lalanne C."/>
            <person name="Gautier V."/>
            <person name="Ament-Velasquez S.L."/>
            <person name="Kruys A."/>
            <person name="Hutchinson M.I."/>
            <person name="Powell A.J."/>
            <person name="Barry K."/>
            <person name="Miller A.N."/>
            <person name="Grigoriev I.V."/>
            <person name="Debuchy R."/>
            <person name="Gladieux P."/>
            <person name="Hiltunen Thoren M."/>
            <person name="Johannesson H."/>
        </authorList>
    </citation>
    <scope>NUCLEOTIDE SEQUENCE</scope>
    <source>
        <strain evidence="2">PSN293</strain>
    </source>
</reference>
<evidence type="ECO:0000256" key="1">
    <source>
        <dbReference type="SAM" id="MobiDB-lite"/>
    </source>
</evidence>
<dbReference type="EMBL" id="MU858151">
    <property type="protein sequence ID" value="KAK4211373.1"/>
    <property type="molecule type" value="Genomic_DNA"/>
</dbReference>
<evidence type="ECO:0000313" key="3">
    <source>
        <dbReference type="Proteomes" id="UP001301769"/>
    </source>
</evidence>
<proteinExistence type="predicted"/>
<gene>
    <name evidence="2" type="ORF">QBC37DRAFT_402589</name>
</gene>
<protein>
    <submittedName>
        <fullName evidence="2">Uncharacterized protein</fullName>
    </submittedName>
</protein>
<organism evidence="2 3">
    <name type="scientific">Rhypophila decipiens</name>
    <dbReference type="NCBI Taxonomy" id="261697"/>
    <lineage>
        <taxon>Eukaryota</taxon>
        <taxon>Fungi</taxon>
        <taxon>Dikarya</taxon>
        <taxon>Ascomycota</taxon>
        <taxon>Pezizomycotina</taxon>
        <taxon>Sordariomycetes</taxon>
        <taxon>Sordariomycetidae</taxon>
        <taxon>Sordariales</taxon>
        <taxon>Naviculisporaceae</taxon>
        <taxon>Rhypophila</taxon>
    </lineage>
</organism>
<sequence length="117" mass="13448">MPQAKGSVSHHCPLKGKNKGNCWKPKGSLICTEHQMICPYHTNWYHIKSEACALCTKVVEQALYTPTYSKFEQEDAASSRKEEISRQKEEKKKNKKVSNRAERSPRNISHPPQRVLI</sequence>
<feature type="compositionally biased region" description="Basic and acidic residues" evidence="1">
    <location>
        <begin position="71"/>
        <end position="92"/>
    </location>
</feature>